<protein>
    <recommendedName>
        <fullName evidence="4">HECT domain-containing protein</fullName>
    </recommendedName>
</protein>
<dbReference type="Pfam" id="PF00632">
    <property type="entry name" value="HECT"/>
    <property type="match status" value="1"/>
</dbReference>
<evidence type="ECO:0000256" key="1">
    <source>
        <dbReference type="ARBA" id="ARBA00022786"/>
    </source>
</evidence>
<dbReference type="Gene3D" id="3.30.2410.10">
    <property type="entry name" value="Hect, E3 ligase catalytic domain"/>
    <property type="match status" value="1"/>
</dbReference>
<organism evidence="5 6">
    <name type="scientific">Prorocentrum cordatum</name>
    <dbReference type="NCBI Taxonomy" id="2364126"/>
    <lineage>
        <taxon>Eukaryota</taxon>
        <taxon>Sar</taxon>
        <taxon>Alveolata</taxon>
        <taxon>Dinophyceae</taxon>
        <taxon>Prorocentrales</taxon>
        <taxon>Prorocentraceae</taxon>
        <taxon>Prorocentrum</taxon>
    </lineage>
</organism>
<feature type="region of interest" description="Disordered" evidence="3">
    <location>
        <begin position="152"/>
        <end position="175"/>
    </location>
</feature>
<keyword evidence="6" id="KW-1185">Reference proteome</keyword>
<dbReference type="Proteomes" id="UP001189429">
    <property type="component" value="Unassembled WGS sequence"/>
</dbReference>
<comment type="caution">
    <text evidence="5">The sequence shown here is derived from an EMBL/GenBank/DDBJ whole genome shotgun (WGS) entry which is preliminary data.</text>
</comment>
<evidence type="ECO:0000259" key="4">
    <source>
        <dbReference type="PROSITE" id="PS50237"/>
    </source>
</evidence>
<evidence type="ECO:0000256" key="3">
    <source>
        <dbReference type="SAM" id="MobiDB-lite"/>
    </source>
</evidence>
<dbReference type="SUPFAM" id="SSF56204">
    <property type="entry name" value="Hect, E3 ligase catalytic domain"/>
    <property type="match status" value="1"/>
</dbReference>
<reference evidence="5" key="1">
    <citation type="submission" date="2023-10" db="EMBL/GenBank/DDBJ databases">
        <authorList>
            <person name="Chen Y."/>
            <person name="Shah S."/>
            <person name="Dougan E. K."/>
            <person name="Thang M."/>
            <person name="Chan C."/>
        </authorList>
    </citation>
    <scope>NUCLEOTIDE SEQUENCE [LARGE SCALE GENOMIC DNA]</scope>
</reference>
<evidence type="ECO:0000256" key="2">
    <source>
        <dbReference type="PROSITE-ProRule" id="PRU00104"/>
    </source>
</evidence>
<dbReference type="PROSITE" id="PS50237">
    <property type="entry name" value="HECT"/>
    <property type="match status" value="1"/>
</dbReference>
<dbReference type="InterPro" id="IPR035983">
    <property type="entry name" value="Hect_E3_ubiquitin_ligase"/>
</dbReference>
<dbReference type="EMBL" id="CAUYUJ010017393">
    <property type="protein sequence ID" value="CAK0874378.1"/>
    <property type="molecule type" value="Genomic_DNA"/>
</dbReference>
<name>A0ABN9VPT6_9DINO</name>
<sequence length="217" mass="23640">MFGGPRGVLGAAVDRLPWRAERAMGDAGGAARGAPAPIREVRADPRRFEFLPVFASPRNKLYDALQKAADAFREGLLDIVGGSRATCPLFALLAPAEIVRLWAGRDVGPEGLRRWRAVAVVSGEVREQADWLWELLEEGGRPVPRPRARVLHRRAPPQPGGLTEVRGPGPYDGGDEQLPHAMTCGNMLQLPRYSSKDVLRRQLAQVLTELGQGFGVV</sequence>
<feature type="active site" description="Glycyl thioester intermediate" evidence="2">
    <location>
        <position position="184"/>
    </location>
</feature>
<evidence type="ECO:0000313" key="6">
    <source>
        <dbReference type="Proteomes" id="UP001189429"/>
    </source>
</evidence>
<feature type="domain" description="HECT" evidence="4">
    <location>
        <begin position="60"/>
        <end position="217"/>
    </location>
</feature>
<proteinExistence type="predicted"/>
<accession>A0ABN9VPT6</accession>
<dbReference type="InterPro" id="IPR000569">
    <property type="entry name" value="HECT_dom"/>
</dbReference>
<evidence type="ECO:0000313" key="5">
    <source>
        <dbReference type="EMBL" id="CAK0874378.1"/>
    </source>
</evidence>
<keyword evidence="1 2" id="KW-0833">Ubl conjugation pathway</keyword>
<gene>
    <name evidence="5" type="ORF">PCOR1329_LOCUS59317</name>
</gene>